<sequence>MSTIHLSQTSERASSHSSIPGLFNLRARAWAAWKRYANERALENLSYDTMKDIGFPSVDDAVHKTEQ</sequence>
<dbReference type="RefSeq" id="WP_053252908.1">
    <property type="nucleotide sequence ID" value="NZ_LGAP01000043.1"/>
</dbReference>
<dbReference type="AlphaFoldDB" id="A0A0L8BEM3"/>
<accession>A0A0L8BEM3</accession>
<name>A0A0L8BEM3_ENSAD</name>
<evidence type="ECO:0000313" key="2">
    <source>
        <dbReference type="Proteomes" id="UP000037425"/>
    </source>
</evidence>
<comment type="caution">
    <text evidence="1">The sequence shown here is derived from an EMBL/GenBank/DDBJ whole genome shotgun (WGS) entry which is preliminary data.</text>
</comment>
<dbReference type="EMBL" id="LGAP01000043">
    <property type="protein sequence ID" value="KOF13010.1"/>
    <property type="molecule type" value="Genomic_DNA"/>
</dbReference>
<reference evidence="2" key="1">
    <citation type="submission" date="2015-07" db="EMBL/GenBank/DDBJ databases">
        <title>Whole genome sequence of an Ensifer adhaerens strain isolated from a cave pool in the Wind Cave National Park.</title>
        <authorList>
            <person name="Eng W.W.H."/>
            <person name="Gan H.M."/>
            <person name="Barton H.A."/>
            <person name="Savka M.A."/>
        </authorList>
    </citation>
    <scope>NUCLEOTIDE SEQUENCE [LARGE SCALE GENOMIC DNA]</scope>
    <source>
        <strain evidence="2">SD006</strain>
    </source>
</reference>
<dbReference type="Proteomes" id="UP000037425">
    <property type="component" value="Unassembled WGS sequence"/>
</dbReference>
<organism evidence="1 2">
    <name type="scientific">Ensifer adhaerens</name>
    <name type="common">Sinorhizobium morelense</name>
    <dbReference type="NCBI Taxonomy" id="106592"/>
    <lineage>
        <taxon>Bacteria</taxon>
        <taxon>Pseudomonadati</taxon>
        <taxon>Pseudomonadota</taxon>
        <taxon>Alphaproteobacteria</taxon>
        <taxon>Hyphomicrobiales</taxon>
        <taxon>Rhizobiaceae</taxon>
        <taxon>Sinorhizobium/Ensifer group</taxon>
        <taxon>Ensifer</taxon>
    </lineage>
</organism>
<protein>
    <recommendedName>
        <fullName evidence="3">DUF1127 domain-containing protein</fullName>
    </recommendedName>
</protein>
<evidence type="ECO:0008006" key="3">
    <source>
        <dbReference type="Google" id="ProtNLM"/>
    </source>
</evidence>
<proteinExistence type="predicted"/>
<dbReference type="OrthoDB" id="8404115at2"/>
<evidence type="ECO:0000313" key="1">
    <source>
        <dbReference type="EMBL" id="KOF13010.1"/>
    </source>
</evidence>
<gene>
    <name evidence="1" type="ORF">AC244_32340</name>
</gene>
<dbReference type="PATRIC" id="fig|106592.7.peg.5937"/>